<evidence type="ECO:0000313" key="10">
    <source>
        <dbReference type="Proteomes" id="UP001299235"/>
    </source>
</evidence>
<reference evidence="9 10" key="1">
    <citation type="submission" date="2021-10" db="EMBL/GenBank/DDBJ databases">
        <title>Anaerobic single-cell dispensing facilitates the cultivation of human gut bacteria.</title>
        <authorList>
            <person name="Afrizal A."/>
        </authorList>
    </citation>
    <scope>NUCLEOTIDE SEQUENCE [LARGE SCALE GENOMIC DNA]</scope>
    <source>
        <strain evidence="9 10">CLA-AA-H246</strain>
    </source>
</reference>
<evidence type="ECO:0000256" key="3">
    <source>
        <dbReference type="ARBA" id="ARBA00022679"/>
    </source>
</evidence>
<keyword evidence="5 7" id="KW-0418">Kinase</keyword>
<feature type="binding site" evidence="7">
    <location>
        <position position="59"/>
    </location>
    <ligand>
        <name>substrate</name>
    </ligand>
</feature>
<dbReference type="InterPro" id="IPR001048">
    <property type="entry name" value="Asp/Glu/Uridylate_kinase"/>
</dbReference>
<evidence type="ECO:0000256" key="7">
    <source>
        <dbReference type="HAMAP-Rule" id="MF_00456"/>
    </source>
</evidence>
<dbReference type="EMBL" id="JAJEQE010000002">
    <property type="protein sequence ID" value="MCC2147891.1"/>
    <property type="molecule type" value="Genomic_DNA"/>
</dbReference>
<keyword evidence="2 7" id="KW-0641">Proline biosynthesis</keyword>
<keyword evidence="3 7" id="KW-0808">Transferase</keyword>
<dbReference type="SUPFAM" id="SSF53633">
    <property type="entry name" value="Carbamate kinase-like"/>
    <property type="match status" value="1"/>
</dbReference>
<dbReference type="PRINTS" id="PR00474">
    <property type="entry name" value="GLU5KINASE"/>
</dbReference>
<evidence type="ECO:0000256" key="4">
    <source>
        <dbReference type="ARBA" id="ARBA00022741"/>
    </source>
</evidence>
<dbReference type="Pfam" id="PF00696">
    <property type="entry name" value="AA_kinase"/>
    <property type="match status" value="1"/>
</dbReference>
<comment type="catalytic activity">
    <reaction evidence="7">
        <text>L-glutamate + ATP = L-glutamyl 5-phosphate + ADP</text>
        <dbReference type="Rhea" id="RHEA:14877"/>
        <dbReference type="ChEBI" id="CHEBI:29985"/>
        <dbReference type="ChEBI" id="CHEBI:30616"/>
        <dbReference type="ChEBI" id="CHEBI:58274"/>
        <dbReference type="ChEBI" id="CHEBI:456216"/>
        <dbReference type="EC" id="2.7.2.11"/>
    </reaction>
</comment>
<dbReference type="InterPro" id="IPR011529">
    <property type="entry name" value="Glu_5kinase"/>
</dbReference>
<feature type="binding site" evidence="7">
    <location>
        <position position="18"/>
    </location>
    <ligand>
        <name>ATP</name>
        <dbReference type="ChEBI" id="CHEBI:30616"/>
    </ligand>
</feature>
<comment type="pathway">
    <text evidence="7">Amino-acid biosynthesis; L-proline biosynthesis; L-glutamate 5-semialdehyde from L-glutamate: step 1/2.</text>
</comment>
<feature type="binding site" evidence="7">
    <location>
        <position position="158"/>
    </location>
    <ligand>
        <name>substrate</name>
    </ligand>
</feature>
<dbReference type="CDD" id="cd04242">
    <property type="entry name" value="AAK_G5K_ProB"/>
    <property type="match status" value="1"/>
</dbReference>
<dbReference type="PANTHER" id="PTHR43654">
    <property type="entry name" value="GLUTAMATE 5-KINASE"/>
    <property type="match status" value="1"/>
</dbReference>
<evidence type="ECO:0000256" key="1">
    <source>
        <dbReference type="ARBA" id="ARBA00022605"/>
    </source>
</evidence>
<dbReference type="InterPro" id="IPR001057">
    <property type="entry name" value="Glu/AcGlu_kinase"/>
</dbReference>
<evidence type="ECO:0000259" key="8">
    <source>
        <dbReference type="Pfam" id="PF00696"/>
    </source>
</evidence>
<keyword evidence="10" id="KW-1185">Reference proteome</keyword>
<protein>
    <recommendedName>
        <fullName evidence="7">Glutamate 5-kinase</fullName>
        <ecNumber evidence="7">2.7.2.11</ecNumber>
    </recommendedName>
    <alternativeName>
        <fullName evidence="7">Gamma-glutamyl kinase</fullName>
        <shortName evidence="7">GK</shortName>
    </alternativeName>
</protein>
<keyword evidence="4 7" id="KW-0547">Nucleotide-binding</keyword>
<dbReference type="PROSITE" id="PS00902">
    <property type="entry name" value="GLUTAMATE_5_KINASE"/>
    <property type="match status" value="1"/>
</dbReference>
<comment type="function">
    <text evidence="7">Catalyzes the transfer of a phosphate group to glutamate to form L-glutamate 5-phosphate.</text>
</comment>
<dbReference type="PIRSF" id="PIRSF000729">
    <property type="entry name" value="GK"/>
    <property type="match status" value="1"/>
</dbReference>
<keyword evidence="1 7" id="KW-0028">Amino-acid biosynthesis</keyword>
<dbReference type="Gene3D" id="3.40.1160.10">
    <property type="entry name" value="Acetylglutamate kinase-like"/>
    <property type="match status" value="1"/>
</dbReference>
<dbReference type="InterPro" id="IPR019797">
    <property type="entry name" value="Glutamate_5-kinase_CS"/>
</dbReference>
<name>A0ABS8ERU1_9FIRM</name>
<dbReference type="RefSeq" id="WP_022118626.1">
    <property type="nucleotide sequence ID" value="NZ_JAJEQE010000002.1"/>
</dbReference>
<dbReference type="GO" id="GO:0004349">
    <property type="term" value="F:glutamate 5-kinase activity"/>
    <property type="evidence" value="ECO:0007669"/>
    <property type="project" value="UniProtKB-EC"/>
</dbReference>
<sequence>MNSSIREILKDKKRIVIKIGSSSLTHPETGALNLTKLEVLVREISDLHNMGKDVIVVSSGAIAVGRRAAGLGHRPSETKEKQACAAIGQARLMMIYQKLFSEYNQLAAQILMTKRTVMDNLSRFNALNTFQELLKLGAIPIVNENDTVSTYEMQFGDNDTLSAIVAALIDADLLLLLSDIDGLFTDDPNSNPNAELIHVVEKLDDHLLKMGKSTSTSDVGTGGMASKLTAAKLASAAGTDMVIANGEDFRNIHRVIEGQDCGTLFLSHKKDEFYLMDYLEKML</sequence>
<keyword evidence="6 7" id="KW-0067">ATP-binding</keyword>
<dbReference type="InterPro" id="IPR005715">
    <property type="entry name" value="Glu_5kinase/COase_Synthase"/>
</dbReference>
<evidence type="ECO:0000256" key="2">
    <source>
        <dbReference type="ARBA" id="ARBA00022650"/>
    </source>
</evidence>
<dbReference type="InterPro" id="IPR041739">
    <property type="entry name" value="G5K_ProB"/>
</dbReference>
<evidence type="ECO:0000256" key="6">
    <source>
        <dbReference type="ARBA" id="ARBA00022840"/>
    </source>
</evidence>
<feature type="domain" description="Aspartate/glutamate/uridylate kinase" evidence="8">
    <location>
        <begin position="13"/>
        <end position="245"/>
    </location>
</feature>
<keyword evidence="7" id="KW-0963">Cytoplasm</keyword>
<dbReference type="HAMAP" id="MF_00456">
    <property type="entry name" value="ProB"/>
    <property type="match status" value="1"/>
</dbReference>
<proteinExistence type="inferred from homology"/>
<feature type="binding site" evidence="7">
    <location>
        <position position="146"/>
    </location>
    <ligand>
        <name>substrate</name>
    </ligand>
</feature>
<comment type="caution">
    <text evidence="9">The sequence shown here is derived from an EMBL/GenBank/DDBJ whole genome shotgun (WGS) entry which is preliminary data.</text>
</comment>
<feature type="binding site" evidence="7">
    <location>
        <begin position="221"/>
        <end position="227"/>
    </location>
    <ligand>
        <name>ATP</name>
        <dbReference type="ChEBI" id="CHEBI:30616"/>
    </ligand>
</feature>
<dbReference type="EC" id="2.7.2.11" evidence="7"/>
<evidence type="ECO:0000256" key="5">
    <source>
        <dbReference type="ARBA" id="ARBA00022777"/>
    </source>
</evidence>
<comment type="subcellular location">
    <subcellularLocation>
        <location evidence="7">Cytoplasm</location>
    </subcellularLocation>
</comment>
<gene>
    <name evidence="7 9" type="primary">proB</name>
    <name evidence="9" type="ORF">LKD42_01265</name>
</gene>
<dbReference type="InterPro" id="IPR036393">
    <property type="entry name" value="AceGlu_kinase-like_sf"/>
</dbReference>
<comment type="similarity">
    <text evidence="7">Belongs to the glutamate 5-kinase family.</text>
</comment>
<accession>A0ABS8ERU1</accession>
<feature type="binding site" evidence="7">
    <location>
        <begin position="178"/>
        <end position="179"/>
    </location>
    <ligand>
        <name>ATP</name>
        <dbReference type="ChEBI" id="CHEBI:30616"/>
    </ligand>
</feature>
<dbReference type="Proteomes" id="UP001299235">
    <property type="component" value="Unassembled WGS sequence"/>
</dbReference>
<evidence type="ECO:0000313" key="9">
    <source>
        <dbReference type="EMBL" id="MCC2147891.1"/>
    </source>
</evidence>
<dbReference type="PANTHER" id="PTHR43654:SF3">
    <property type="entry name" value="GLUTAMATE 5-KINASE"/>
    <property type="match status" value="1"/>
</dbReference>
<organism evidence="9 10">
    <name type="scientific">Hominisplanchenecus faecis</name>
    <dbReference type="NCBI Taxonomy" id="2885351"/>
    <lineage>
        <taxon>Bacteria</taxon>
        <taxon>Bacillati</taxon>
        <taxon>Bacillota</taxon>
        <taxon>Clostridia</taxon>
        <taxon>Lachnospirales</taxon>
        <taxon>Lachnospiraceae</taxon>
        <taxon>Hominisplanchenecus</taxon>
    </lineage>
</organism>
<dbReference type="NCBIfam" id="TIGR01027">
    <property type="entry name" value="proB"/>
    <property type="match status" value="1"/>
</dbReference>